<organism evidence="2 3">
    <name type="scientific">Podospora aff. communis PSN243</name>
    <dbReference type="NCBI Taxonomy" id="3040156"/>
    <lineage>
        <taxon>Eukaryota</taxon>
        <taxon>Fungi</taxon>
        <taxon>Dikarya</taxon>
        <taxon>Ascomycota</taxon>
        <taxon>Pezizomycotina</taxon>
        <taxon>Sordariomycetes</taxon>
        <taxon>Sordariomycetidae</taxon>
        <taxon>Sordariales</taxon>
        <taxon>Podosporaceae</taxon>
        <taxon>Podospora</taxon>
    </lineage>
</organism>
<dbReference type="NCBIfam" id="NF040572">
    <property type="entry name" value="heme_bind_FMP"/>
    <property type="match status" value="1"/>
</dbReference>
<dbReference type="InterPro" id="IPR047975">
    <property type="entry name" value="Heme_bind_FMP"/>
</dbReference>
<sequence length="502" mass="54461">MATEITPEGHVIIPRNIRNPAPFFNLRGFQWRGTDTGSDSTSTSDESHQHHDDAADQVLLDVDGPARTFQKVEAVSKTAPLPPQIPAPPSDHGFLEKQLGFKDPAGPILPFPLEQFQGTWAGNGFNMIFRPAPFKKLTVNPGEGPNDNILELNLTTEQWSFGPTLGKIPNRGFGEQPDIDLGGLPYLQTVQNVTNEKDGLGNLPPTTENIGIHFEPGVFLTAPPAIFHEGDAKNRPSVVRMASIPHGTTINAQGIAPVQNKTKDTPFGGKKGKPTYPRLDTTPFDIGDPSSKGRQEGVFISMDATKFNKFRIPANLDKFAKNGTITTEIIKDPNEVLKAVTDAQEIGETITFDLHTGPPGAQHLNGGGTANISFLAGKQAPVEIKDQAGNGTGNPNAHADFMTNTWWIMTVAYDVVVDPQPKGSTRRYWAQLPAGSRAPTPEFAVTAGRAITKRETIRVTGWQMQYSQTVNLNFGLKGKMLTWPHVSVATLVPTEPQPVVLK</sequence>
<evidence type="ECO:0000313" key="3">
    <source>
        <dbReference type="Proteomes" id="UP001321760"/>
    </source>
</evidence>
<evidence type="ECO:0000313" key="2">
    <source>
        <dbReference type="EMBL" id="KAK4442552.1"/>
    </source>
</evidence>
<accession>A0AAV9G5A6</accession>
<dbReference type="Proteomes" id="UP001321760">
    <property type="component" value="Unassembled WGS sequence"/>
</dbReference>
<comment type="caution">
    <text evidence="2">The sequence shown here is derived from an EMBL/GenBank/DDBJ whole genome shotgun (WGS) entry which is preliminary data.</text>
</comment>
<name>A0AAV9G5A6_9PEZI</name>
<dbReference type="AlphaFoldDB" id="A0AAV9G5A6"/>
<gene>
    <name evidence="2" type="ORF">QBC34DRAFT_312922</name>
</gene>
<reference evidence="2" key="1">
    <citation type="journal article" date="2023" name="Mol. Phylogenet. Evol.">
        <title>Genome-scale phylogeny and comparative genomics of the fungal order Sordariales.</title>
        <authorList>
            <person name="Hensen N."/>
            <person name="Bonometti L."/>
            <person name="Westerberg I."/>
            <person name="Brannstrom I.O."/>
            <person name="Guillou S."/>
            <person name="Cros-Aarteil S."/>
            <person name="Calhoun S."/>
            <person name="Haridas S."/>
            <person name="Kuo A."/>
            <person name="Mondo S."/>
            <person name="Pangilinan J."/>
            <person name="Riley R."/>
            <person name="LaButti K."/>
            <person name="Andreopoulos B."/>
            <person name="Lipzen A."/>
            <person name="Chen C."/>
            <person name="Yan M."/>
            <person name="Daum C."/>
            <person name="Ng V."/>
            <person name="Clum A."/>
            <person name="Steindorff A."/>
            <person name="Ohm R.A."/>
            <person name="Martin F."/>
            <person name="Silar P."/>
            <person name="Natvig D.O."/>
            <person name="Lalanne C."/>
            <person name="Gautier V."/>
            <person name="Ament-Velasquez S.L."/>
            <person name="Kruys A."/>
            <person name="Hutchinson M.I."/>
            <person name="Powell A.J."/>
            <person name="Barry K."/>
            <person name="Miller A.N."/>
            <person name="Grigoriev I.V."/>
            <person name="Debuchy R."/>
            <person name="Gladieux P."/>
            <person name="Hiltunen Thoren M."/>
            <person name="Johannesson H."/>
        </authorList>
    </citation>
    <scope>NUCLEOTIDE SEQUENCE</scope>
    <source>
        <strain evidence="2">PSN243</strain>
    </source>
</reference>
<reference evidence="2" key="2">
    <citation type="submission" date="2023-05" db="EMBL/GenBank/DDBJ databases">
        <authorList>
            <consortium name="Lawrence Berkeley National Laboratory"/>
            <person name="Steindorff A."/>
            <person name="Hensen N."/>
            <person name="Bonometti L."/>
            <person name="Westerberg I."/>
            <person name="Brannstrom I.O."/>
            <person name="Guillou S."/>
            <person name="Cros-Aarteil S."/>
            <person name="Calhoun S."/>
            <person name="Haridas S."/>
            <person name="Kuo A."/>
            <person name="Mondo S."/>
            <person name="Pangilinan J."/>
            <person name="Riley R."/>
            <person name="Labutti K."/>
            <person name="Andreopoulos B."/>
            <person name="Lipzen A."/>
            <person name="Chen C."/>
            <person name="Yanf M."/>
            <person name="Daum C."/>
            <person name="Ng V."/>
            <person name="Clum A."/>
            <person name="Ohm R."/>
            <person name="Martin F."/>
            <person name="Silar P."/>
            <person name="Natvig D."/>
            <person name="Lalanne C."/>
            <person name="Gautier V."/>
            <person name="Ament-Velasquez S.L."/>
            <person name="Kruys A."/>
            <person name="Hutchinson M.I."/>
            <person name="Powell A.J."/>
            <person name="Barry K."/>
            <person name="Miller A.N."/>
            <person name="Grigoriev I.V."/>
            <person name="Debuchy R."/>
            <person name="Gladieux P."/>
            <person name="Thoren M.H."/>
            <person name="Johannesson H."/>
        </authorList>
    </citation>
    <scope>NUCLEOTIDE SEQUENCE</scope>
    <source>
        <strain evidence="2">PSN243</strain>
    </source>
</reference>
<dbReference type="EMBL" id="MU866013">
    <property type="protein sequence ID" value="KAK4442552.1"/>
    <property type="molecule type" value="Genomic_DNA"/>
</dbReference>
<evidence type="ECO:0000256" key="1">
    <source>
        <dbReference type="SAM" id="MobiDB-lite"/>
    </source>
</evidence>
<protein>
    <submittedName>
        <fullName evidence="2">Uncharacterized protein</fullName>
    </submittedName>
</protein>
<proteinExistence type="predicted"/>
<keyword evidence="3" id="KW-1185">Reference proteome</keyword>
<feature type="region of interest" description="Disordered" evidence="1">
    <location>
        <begin position="259"/>
        <end position="292"/>
    </location>
</feature>